<reference evidence="1 2" key="1">
    <citation type="submission" date="2017-08" db="EMBL/GenBank/DDBJ databases">
        <title>The whole genome shortgun sequences of strain Leeuwenhoekiella nanhaiensis G18 from the South China Sea.</title>
        <authorList>
            <person name="Liu Q."/>
        </authorList>
    </citation>
    <scope>NUCLEOTIDE SEQUENCE [LARGE SCALE GENOMIC DNA]</scope>
    <source>
        <strain evidence="1 2">G18</strain>
    </source>
</reference>
<gene>
    <name evidence="1" type="ORF">CJ305_07925</name>
</gene>
<comment type="caution">
    <text evidence="1">The sequence shown here is derived from an EMBL/GenBank/DDBJ whole genome shotgun (WGS) entry which is preliminary data.</text>
</comment>
<organism evidence="1 2">
    <name type="scientific">Leeuwenhoekiella nanhaiensis</name>
    <dbReference type="NCBI Taxonomy" id="1655491"/>
    <lineage>
        <taxon>Bacteria</taxon>
        <taxon>Pseudomonadati</taxon>
        <taxon>Bacteroidota</taxon>
        <taxon>Flavobacteriia</taxon>
        <taxon>Flavobacteriales</taxon>
        <taxon>Flavobacteriaceae</taxon>
        <taxon>Leeuwenhoekiella</taxon>
    </lineage>
</organism>
<dbReference type="EMBL" id="NQXA01000003">
    <property type="protein sequence ID" value="PHQ29888.1"/>
    <property type="molecule type" value="Genomic_DNA"/>
</dbReference>
<accession>A0A2G1VSY0</accession>
<evidence type="ECO:0000313" key="2">
    <source>
        <dbReference type="Proteomes" id="UP000229433"/>
    </source>
</evidence>
<name>A0A2G1VSY0_9FLAO</name>
<evidence type="ECO:0000313" key="1">
    <source>
        <dbReference type="EMBL" id="PHQ29888.1"/>
    </source>
</evidence>
<protein>
    <submittedName>
        <fullName evidence="1">Uncharacterized protein</fullName>
    </submittedName>
</protein>
<dbReference type="AlphaFoldDB" id="A0A2G1VSY0"/>
<dbReference type="RefSeq" id="WP_099645729.1">
    <property type="nucleotide sequence ID" value="NZ_KZ319289.1"/>
</dbReference>
<dbReference type="Proteomes" id="UP000229433">
    <property type="component" value="Unassembled WGS sequence"/>
</dbReference>
<dbReference type="OrthoDB" id="980645at2"/>
<proteinExistence type="predicted"/>
<keyword evidence="2" id="KW-1185">Reference proteome</keyword>
<sequence>MLRLLSTLFALFVFIRPILPVLDYAFNYDYIVEELCVNRDRPELECNGRCYLMQALAEEASRKKDAAQQSLKSSLHLGFTFFAEPKTNYDLGQKPVPTIKKRFFKYLVFAPTGYNAEVFRPPICV</sequence>